<evidence type="ECO:0000313" key="1">
    <source>
        <dbReference type="EMBL" id="JAE18337.1"/>
    </source>
</evidence>
<name>A0A0A9G1E8_ARUDO</name>
<accession>A0A0A9G1E8</accession>
<dbReference type="EMBL" id="GBRH01179559">
    <property type="protein sequence ID" value="JAE18337.1"/>
    <property type="molecule type" value="Transcribed_RNA"/>
</dbReference>
<reference evidence="1" key="1">
    <citation type="submission" date="2014-09" db="EMBL/GenBank/DDBJ databases">
        <authorList>
            <person name="Magalhaes I.L.F."/>
            <person name="Oliveira U."/>
            <person name="Santos F.R."/>
            <person name="Vidigal T.H.D.A."/>
            <person name="Brescovit A.D."/>
            <person name="Santos A.J."/>
        </authorList>
    </citation>
    <scope>NUCLEOTIDE SEQUENCE</scope>
    <source>
        <tissue evidence="1">Shoot tissue taken approximately 20 cm above the soil surface</tissue>
    </source>
</reference>
<organism evidence="1">
    <name type="scientific">Arundo donax</name>
    <name type="common">Giant reed</name>
    <name type="synonym">Donax arundinaceus</name>
    <dbReference type="NCBI Taxonomy" id="35708"/>
    <lineage>
        <taxon>Eukaryota</taxon>
        <taxon>Viridiplantae</taxon>
        <taxon>Streptophyta</taxon>
        <taxon>Embryophyta</taxon>
        <taxon>Tracheophyta</taxon>
        <taxon>Spermatophyta</taxon>
        <taxon>Magnoliopsida</taxon>
        <taxon>Liliopsida</taxon>
        <taxon>Poales</taxon>
        <taxon>Poaceae</taxon>
        <taxon>PACMAD clade</taxon>
        <taxon>Arundinoideae</taxon>
        <taxon>Arundineae</taxon>
        <taxon>Arundo</taxon>
    </lineage>
</organism>
<reference evidence="1" key="2">
    <citation type="journal article" date="2015" name="Data Brief">
        <title>Shoot transcriptome of the giant reed, Arundo donax.</title>
        <authorList>
            <person name="Barrero R.A."/>
            <person name="Guerrero F.D."/>
            <person name="Moolhuijzen P."/>
            <person name="Goolsby J.A."/>
            <person name="Tidwell J."/>
            <person name="Bellgard S.E."/>
            <person name="Bellgard M.I."/>
        </authorList>
    </citation>
    <scope>NUCLEOTIDE SEQUENCE</scope>
    <source>
        <tissue evidence="1">Shoot tissue taken approximately 20 cm above the soil surface</tissue>
    </source>
</reference>
<proteinExistence type="predicted"/>
<dbReference type="AlphaFoldDB" id="A0A0A9G1E8"/>
<sequence>MFSFDVYDQYSLTSSRKSDPSVSMSFIGLSYSTTFPSRIASTMVQSITVGIR</sequence>
<protein>
    <submittedName>
        <fullName evidence="1">Uncharacterized protein</fullName>
    </submittedName>
</protein>